<proteinExistence type="predicted"/>
<accession>A0A828Y0N2</accession>
<feature type="compositionally biased region" description="Basic residues" evidence="1">
    <location>
        <begin position="1"/>
        <end position="23"/>
    </location>
</feature>
<dbReference type="AlphaFoldDB" id="A0A828Y0N2"/>
<name>A0A828Y0N2_9LEPT</name>
<comment type="caution">
    <text evidence="2">The sequence shown here is derived from an EMBL/GenBank/DDBJ whole genome shotgun (WGS) entry which is preliminary data.</text>
</comment>
<dbReference type="RefSeq" id="WP_004770536.1">
    <property type="nucleotide sequence ID" value="NZ_AKWH02000041.1"/>
</dbReference>
<dbReference type="EMBL" id="AKWH02000041">
    <property type="protein sequence ID" value="EKO51262.1"/>
    <property type="molecule type" value="Genomic_DNA"/>
</dbReference>
<sequence length="50" mass="5413">MAISKKKKAAKKKVAPKKKKVAKKPVAVEAPKQIRDSNSSGMVLEDPRPA</sequence>
<feature type="region of interest" description="Disordered" evidence="1">
    <location>
        <begin position="1"/>
        <end position="50"/>
    </location>
</feature>
<keyword evidence="3" id="KW-1185">Reference proteome</keyword>
<dbReference type="Proteomes" id="UP000006339">
    <property type="component" value="Unassembled WGS sequence"/>
</dbReference>
<gene>
    <name evidence="2" type="ORF">LEP1GSC131_2058</name>
</gene>
<reference evidence="2" key="1">
    <citation type="submission" date="2012-10" db="EMBL/GenBank/DDBJ databases">
        <authorList>
            <person name="Harkins D.M."/>
            <person name="Durkin A.S."/>
            <person name="Brinkac L.M."/>
            <person name="Selengut J.D."/>
            <person name="Sanka R."/>
            <person name="DePew J."/>
            <person name="Purushe J."/>
            <person name="Picardeau M."/>
            <person name="Werts C."/>
            <person name="Goarant C."/>
            <person name="Vinetz J.M."/>
            <person name="Sutton G.G."/>
            <person name="Nelson W.C."/>
            <person name="Fouts D.E."/>
        </authorList>
    </citation>
    <scope>NUCLEOTIDE SEQUENCE [LARGE SCALE GENOMIC DNA]</scope>
    <source>
        <strain evidence="2">200802841</strain>
    </source>
</reference>
<evidence type="ECO:0000313" key="2">
    <source>
        <dbReference type="EMBL" id="EKO51262.1"/>
    </source>
</evidence>
<organism evidence="2 3">
    <name type="scientific">Leptospira kirschneri str. 200802841</name>
    <dbReference type="NCBI Taxonomy" id="1193047"/>
    <lineage>
        <taxon>Bacteria</taxon>
        <taxon>Pseudomonadati</taxon>
        <taxon>Spirochaetota</taxon>
        <taxon>Spirochaetia</taxon>
        <taxon>Leptospirales</taxon>
        <taxon>Leptospiraceae</taxon>
        <taxon>Leptospira</taxon>
    </lineage>
</organism>
<evidence type="ECO:0000313" key="3">
    <source>
        <dbReference type="Proteomes" id="UP000006339"/>
    </source>
</evidence>
<evidence type="ECO:0000256" key="1">
    <source>
        <dbReference type="SAM" id="MobiDB-lite"/>
    </source>
</evidence>
<protein>
    <submittedName>
        <fullName evidence="2">Uncharacterized protein</fullName>
    </submittedName>
</protein>